<sequence length="46" mass="5398">MRKNIYSICIHMHNLFFKEIHILSVILDARRTVSLSLSINQCLIIV</sequence>
<accession>A0A0A9B5A7</accession>
<proteinExistence type="predicted"/>
<evidence type="ECO:0000313" key="1">
    <source>
        <dbReference type="EMBL" id="JAD59144.1"/>
    </source>
</evidence>
<protein>
    <submittedName>
        <fullName evidence="1">Uncharacterized protein</fullName>
    </submittedName>
</protein>
<dbReference type="AlphaFoldDB" id="A0A0A9B5A7"/>
<name>A0A0A9B5A7_ARUDO</name>
<dbReference type="EMBL" id="GBRH01238751">
    <property type="protein sequence ID" value="JAD59144.1"/>
    <property type="molecule type" value="Transcribed_RNA"/>
</dbReference>
<reference evidence="1" key="2">
    <citation type="journal article" date="2015" name="Data Brief">
        <title>Shoot transcriptome of the giant reed, Arundo donax.</title>
        <authorList>
            <person name="Barrero R.A."/>
            <person name="Guerrero F.D."/>
            <person name="Moolhuijzen P."/>
            <person name="Goolsby J.A."/>
            <person name="Tidwell J."/>
            <person name="Bellgard S.E."/>
            <person name="Bellgard M.I."/>
        </authorList>
    </citation>
    <scope>NUCLEOTIDE SEQUENCE</scope>
    <source>
        <tissue evidence="1">Shoot tissue taken approximately 20 cm above the soil surface</tissue>
    </source>
</reference>
<organism evidence="1">
    <name type="scientific">Arundo donax</name>
    <name type="common">Giant reed</name>
    <name type="synonym">Donax arundinaceus</name>
    <dbReference type="NCBI Taxonomy" id="35708"/>
    <lineage>
        <taxon>Eukaryota</taxon>
        <taxon>Viridiplantae</taxon>
        <taxon>Streptophyta</taxon>
        <taxon>Embryophyta</taxon>
        <taxon>Tracheophyta</taxon>
        <taxon>Spermatophyta</taxon>
        <taxon>Magnoliopsida</taxon>
        <taxon>Liliopsida</taxon>
        <taxon>Poales</taxon>
        <taxon>Poaceae</taxon>
        <taxon>PACMAD clade</taxon>
        <taxon>Arundinoideae</taxon>
        <taxon>Arundineae</taxon>
        <taxon>Arundo</taxon>
    </lineage>
</organism>
<reference evidence="1" key="1">
    <citation type="submission" date="2014-09" db="EMBL/GenBank/DDBJ databases">
        <authorList>
            <person name="Magalhaes I.L.F."/>
            <person name="Oliveira U."/>
            <person name="Santos F.R."/>
            <person name="Vidigal T.H.D.A."/>
            <person name="Brescovit A.D."/>
            <person name="Santos A.J."/>
        </authorList>
    </citation>
    <scope>NUCLEOTIDE SEQUENCE</scope>
    <source>
        <tissue evidence="1">Shoot tissue taken approximately 20 cm above the soil surface</tissue>
    </source>
</reference>